<keyword evidence="2" id="KW-1185">Reference proteome</keyword>
<dbReference type="RefSeq" id="WP_144013310.1">
    <property type="nucleotide sequence ID" value="NZ_VKDK01000006.1"/>
</dbReference>
<dbReference type="EMBL" id="VKDK01000006">
    <property type="protein sequence ID" value="TRX62394.1"/>
    <property type="molecule type" value="Genomic_DNA"/>
</dbReference>
<gene>
    <name evidence="1" type="ORF">FNY97_05335</name>
</gene>
<comment type="caution">
    <text evidence="1">The sequence shown here is derived from an EMBL/GenBank/DDBJ whole genome shotgun (WGS) entry which is preliminary data.</text>
</comment>
<accession>A0A553FYR6</accession>
<evidence type="ECO:0000313" key="1">
    <source>
        <dbReference type="EMBL" id="TRX62394.1"/>
    </source>
</evidence>
<reference evidence="1 2" key="1">
    <citation type="submission" date="2019-07" db="EMBL/GenBank/DDBJ databases">
        <title>Draft genome of C. aurimucosum strain 2274.</title>
        <authorList>
            <person name="Pacheco L.G.C."/>
            <person name="Aguiar E.R.G.R."/>
            <person name="Santos C.S."/>
            <person name="Rocha D.J.P.G."/>
            <person name="Sant'Anna L.O."/>
            <person name="Mattos-Guaraldi A.L."/>
            <person name="Santos L.S."/>
        </authorList>
    </citation>
    <scope>NUCLEOTIDE SEQUENCE [LARGE SCALE GENOMIC DNA]</scope>
    <source>
        <strain evidence="1 2">2274</strain>
    </source>
</reference>
<evidence type="ECO:0000313" key="2">
    <source>
        <dbReference type="Proteomes" id="UP000320443"/>
    </source>
</evidence>
<name>A0A553FYR6_9CORY</name>
<dbReference type="Proteomes" id="UP000320443">
    <property type="component" value="Unassembled WGS sequence"/>
</dbReference>
<dbReference type="AlphaFoldDB" id="A0A553FYR6"/>
<organism evidence="1 2">
    <name type="scientific">Corynebacterium hiratae</name>
    <dbReference type="NCBI Taxonomy" id="3139423"/>
    <lineage>
        <taxon>Bacteria</taxon>
        <taxon>Bacillati</taxon>
        <taxon>Actinomycetota</taxon>
        <taxon>Actinomycetes</taxon>
        <taxon>Mycobacteriales</taxon>
        <taxon>Corynebacteriaceae</taxon>
        <taxon>Corynebacterium</taxon>
    </lineage>
</organism>
<protein>
    <submittedName>
        <fullName evidence="1">Uncharacterized protein</fullName>
    </submittedName>
</protein>
<proteinExistence type="predicted"/>
<sequence>MSVVEFISQFGVETIFAAIEEIMIAARGGDWGYGALATVMGGDLEGARAVVNLAAAVFGH</sequence>